<dbReference type="AlphaFoldDB" id="A0A1I4WV66"/>
<evidence type="ECO:0000256" key="2">
    <source>
        <dbReference type="ARBA" id="ARBA00025483"/>
    </source>
</evidence>
<dbReference type="Pfam" id="PF00929">
    <property type="entry name" value="RNase_T"/>
    <property type="match status" value="1"/>
</dbReference>
<dbReference type="EMBL" id="FOVE01000004">
    <property type="protein sequence ID" value="SFN17066.1"/>
    <property type="molecule type" value="Genomic_DNA"/>
</dbReference>
<dbReference type="GO" id="GO:0003887">
    <property type="term" value="F:DNA-directed DNA polymerase activity"/>
    <property type="evidence" value="ECO:0007669"/>
    <property type="project" value="UniProtKB-EC"/>
</dbReference>
<comment type="catalytic activity">
    <reaction evidence="4">
        <text>DNA(n) + a 2'-deoxyribonucleoside 5'-triphosphate = DNA(n+1) + diphosphate</text>
        <dbReference type="Rhea" id="RHEA:22508"/>
        <dbReference type="Rhea" id="RHEA-COMP:17339"/>
        <dbReference type="Rhea" id="RHEA-COMP:17340"/>
        <dbReference type="ChEBI" id="CHEBI:33019"/>
        <dbReference type="ChEBI" id="CHEBI:61560"/>
        <dbReference type="ChEBI" id="CHEBI:173112"/>
        <dbReference type="EC" id="2.7.7.7"/>
    </reaction>
</comment>
<evidence type="ECO:0000256" key="1">
    <source>
        <dbReference type="ARBA" id="ARBA00012417"/>
    </source>
</evidence>
<dbReference type="GO" id="GO:0003677">
    <property type="term" value="F:DNA binding"/>
    <property type="evidence" value="ECO:0007669"/>
    <property type="project" value="InterPro"/>
</dbReference>
<dbReference type="RefSeq" id="WP_091191517.1">
    <property type="nucleotide sequence ID" value="NZ_FOVE01000004.1"/>
</dbReference>
<proteinExistence type="predicted"/>
<dbReference type="STRING" id="83765.SAMN05660284_00728"/>
<reference evidence="7" key="1">
    <citation type="submission" date="2016-10" db="EMBL/GenBank/DDBJ databases">
        <authorList>
            <person name="Varghese N."/>
            <person name="Submissions S."/>
        </authorList>
    </citation>
    <scope>NUCLEOTIDE SEQUENCE [LARGE SCALE GENOMIC DNA]</scope>
    <source>
        <strain evidence="7">DSM 6150</strain>
    </source>
</reference>
<dbReference type="PANTHER" id="PTHR30231">
    <property type="entry name" value="DNA POLYMERASE III SUBUNIT EPSILON"/>
    <property type="match status" value="1"/>
</dbReference>
<dbReference type="InterPro" id="IPR035901">
    <property type="entry name" value="GIY-YIG_endonuc_sf"/>
</dbReference>
<dbReference type="InterPro" id="IPR036397">
    <property type="entry name" value="RNaseH_sf"/>
</dbReference>
<dbReference type="PROSITE" id="PS50164">
    <property type="entry name" value="GIY_YIG"/>
    <property type="match status" value="1"/>
</dbReference>
<dbReference type="InterPro" id="IPR013520">
    <property type="entry name" value="Ribonucl_H"/>
</dbReference>
<protein>
    <recommendedName>
        <fullName evidence="1">DNA-directed DNA polymerase</fullName>
        <ecNumber evidence="1">2.7.7.7</ecNumber>
    </recommendedName>
</protein>
<comment type="subunit">
    <text evidence="3">DNA polymerase III contains a core (composed of alpha, epsilon and theta chains) that associates with a tau subunit. This core dimerizes to form the POLIII' complex. PolIII' associates with the gamma complex (composed of gamma, delta, delta', psi and chi chains) and with the beta chain to form the complete DNA polymerase III complex.</text>
</comment>
<dbReference type="CDD" id="cd06127">
    <property type="entry name" value="DEDDh"/>
    <property type="match status" value="1"/>
</dbReference>
<name>A0A1I4WV66_9NEIS</name>
<dbReference type="EC" id="2.7.7.7" evidence="1"/>
<dbReference type="GO" id="GO:0045004">
    <property type="term" value="P:DNA replication proofreading"/>
    <property type="evidence" value="ECO:0007669"/>
    <property type="project" value="TreeGrafter"/>
</dbReference>
<dbReference type="InterPro" id="IPR012337">
    <property type="entry name" value="RNaseH-like_sf"/>
</dbReference>
<dbReference type="NCBIfam" id="TIGR00573">
    <property type="entry name" value="dnaq"/>
    <property type="match status" value="1"/>
</dbReference>
<organism evidence="6 7">
    <name type="scientific">Formivibrio citricus</name>
    <dbReference type="NCBI Taxonomy" id="83765"/>
    <lineage>
        <taxon>Bacteria</taxon>
        <taxon>Pseudomonadati</taxon>
        <taxon>Pseudomonadota</taxon>
        <taxon>Betaproteobacteria</taxon>
        <taxon>Neisseriales</taxon>
        <taxon>Chitinibacteraceae</taxon>
        <taxon>Formivibrio</taxon>
    </lineage>
</organism>
<dbReference type="GO" id="GO:0005829">
    <property type="term" value="C:cytosol"/>
    <property type="evidence" value="ECO:0007669"/>
    <property type="project" value="TreeGrafter"/>
</dbReference>
<dbReference type="Gene3D" id="3.30.420.10">
    <property type="entry name" value="Ribonuclease H-like superfamily/Ribonuclease H"/>
    <property type="match status" value="1"/>
</dbReference>
<dbReference type="OrthoDB" id="9803913at2"/>
<dbReference type="Gene3D" id="3.40.1440.10">
    <property type="entry name" value="GIY-YIG endonuclease"/>
    <property type="match status" value="1"/>
</dbReference>
<keyword evidence="7" id="KW-1185">Reference proteome</keyword>
<evidence type="ECO:0000313" key="7">
    <source>
        <dbReference type="Proteomes" id="UP000242869"/>
    </source>
</evidence>
<dbReference type="PANTHER" id="PTHR30231:SF37">
    <property type="entry name" value="EXODEOXYRIBONUCLEASE 10"/>
    <property type="match status" value="1"/>
</dbReference>
<evidence type="ECO:0000313" key="6">
    <source>
        <dbReference type="EMBL" id="SFN17066.1"/>
    </source>
</evidence>
<evidence type="ECO:0000256" key="4">
    <source>
        <dbReference type="ARBA" id="ARBA00049244"/>
    </source>
</evidence>
<comment type="function">
    <text evidence="2">DNA polymerase III is a complex, multichain enzyme responsible for most of the replicative synthesis in bacteria. The epsilon subunit contain the editing function and is a proofreading 3'-5' exonuclease.</text>
</comment>
<dbReference type="InterPro" id="IPR006054">
    <property type="entry name" value="DnaQ"/>
</dbReference>
<evidence type="ECO:0000256" key="3">
    <source>
        <dbReference type="ARBA" id="ARBA00026073"/>
    </source>
</evidence>
<dbReference type="InterPro" id="IPR000305">
    <property type="entry name" value="GIY-YIG_endonuc"/>
</dbReference>
<evidence type="ECO:0000259" key="5">
    <source>
        <dbReference type="PROSITE" id="PS50164"/>
    </source>
</evidence>
<dbReference type="FunFam" id="3.30.420.10:FF:000045">
    <property type="entry name" value="3'-5' exonuclease DinG"/>
    <property type="match status" value="1"/>
</dbReference>
<accession>A0A1I4WV66</accession>
<feature type="domain" description="GIY-YIG" evidence="5">
    <location>
        <begin position="203"/>
        <end position="281"/>
    </location>
</feature>
<dbReference type="GO" id="GO:0008408">
    <property type="term" value="F:3'-5' exonuclease activity"/>
    <property type="evidence" value="ECO:0007669"/>
    <property type="project" value="TreeGrafter"/>
</dbReference>
<gene>
    <name evidence="6" type="ORF">SAMN05660284_00728</name>
</gene>
<dbReference type="SMART" id="SM00479">
    <property type="entry name" value="EXOIII"/>
    <property type="match status" value="1"/>
</dbReference>
<sequence>MSALANEPLAFVDLETTGANPLRDRITEIGLVLVQDGRVESWSSLVNPGVPIPPFIQNLTGIDDAMVADAPAFADLAQTVLAKLEGRLFIAHNARFDYGFLKSEFQRLGIHFRARVLCTVQLSKKLYPLEHKHNLDMLVSRHGLVIEGERHRALTDAELLRQFMQVAERAQGPEAIDAAVAELTRLPAWPEGLDTALMDELPETPGVFVCYGEHGAPLFVGSAGNVRKEVLAHFAGKRKQRRELPLVKFTQRLEWFETSGDFGSALLEKKLLRELAPQYNPPVPEMREPCCWRWDVASGQLELISLAEGVPADRDLFGPFRSRREATNALTRQVEAQGLCKRVLGLEAPRPDSPACLGLAAGKCKGACIGRESLSSHQARLLAGLSRLRMPAWPYPGPIGIAEGPDWAPVLHVFEHWNYLGSLHDASELPELLLATRPPFDPEMMKLLRSEMKKAATKVVKLR</sequence>
<dbReference type="SUPFAM" id="SSF82771">
    <property type="entry name" value="GIY-YIG endonuclease"/>
    <property type="match status" value="1"/>
</dbReference>
<dbReference type="Proteomes" id="UP000242869">
    <property type="component" value="Unassembled WGS sequence"/>
</dbReference>
<dbReference type="SUPFAM" id="SSF53098">
    <property type="entry name" value="Ribonuclease H-like"/>
    <property type="match status" value="1"/>
</dbReference>